<dbReference type="InterPro" id="IPR002104">
    <property type="entry name" value="Integrase_catalytic"/>
</dbReference>
<keyword evidence="4" id="KW-0233">DNA recombination</keyword>
<evidence type="ECO:0000313" key="7">
    <source>
        <dbReference type="EMBL" id="MCZ0926339.1"/>
    </source>
</evidence>
<dbReference type="RefSeq" id="WP_268901219.1">
    <property type="nucleotide sequence ID" value="NZ_JAKNQT010000001.1"/>
</dbReference>
<gene>
    <name evidence="7" type="ORF">L0635_04490</name>
</gene>
<dbReference type="Pfam" id="PF00589">
    <property type="entry name" value="Phage_integrase"/>
    <property type="match status" value="1"/>
</dbReference>
<keyword evidence="2" id="KW-0229">DNA integration</keyword>
<keyword evidence="8" id="KW-1185">Reference proteome</keyword>
<evidence type="ECO:0000256" key="3">
    <source>
        <dbReference type="ARBA" id="ARBA00023125"/>
    </source>
</evidence>
<dbReference type="Gene3D" id="1.10.443.10">
    <property type="entry name" value="Intergrase catalytic core"/>
    <property type="match status" value="1"/>
</dbReference>
<dbReference type="InterPro" id="IPR010998">
    <property type="entry name" value="Integrase_recombinase_N"/>
</dbReference>
<keyword evidence="3" id="KW-0238">DNA-binding</keyword>
<dbReference type="InterPro" id="IPR011010">
    <property type="entry name" value="DNA_brk_join_enz"/>
</dbReference>
<dbReference type="EMBL" id="JAKNQU010000002">
    <property type="protein sequence ID" value="MCZ0926339.1"/>
    <property type="molecule type" value="Genomic_DNA"/>
</dbReference>
<dbReference type="InterPro" id="IPR050090">
    <property type="entry name" value="Tyrosine_recombinase_XerCD"/>
</dbReference>
<evidence type="ECO:0000256" key="1">
    <source>
        <dbReference type="ARBA" id="ARBA00008857"/>
    </source>
</evidence>
<evidence type="ECO:0000256" key="2">
    <source>
        <dbReference type="ARBA" id="ARBA00022908"/>
    </source>
</evidence>
<proteinExistence type="inferred from homology"/>
<name>A0ABT4IRP9_9GAMM</name>
<dbReference type="CDD" id="cd01184">
    <property type="entry name" value="INT_C_like_1"/>
    <property type="match status" value="1"/>
</dbReference>
<organism evidence="7 8">
    <name type="scientific">Vreelandella janggokensis</name>
    <dbReference type="NCBI Taxonomy" id="370767"/>
    <lineage>
        <taxon>Bacteria</taxon>
        <taxon>Pseudomonadati</taxon>
        <taxon>Pseudomonadota</taxon>
        <taxon>Gammaproteobacteria</taxon>
        <taxon>Oceanospirillales</taxon>
        <taxon>Halomonadaceae</taxon>
        <taxon>Vreelandella</taxon>
    </lineage>
</organism>
<dbReference type="Gene3D" id="1.10.150.130">
    <property type="match status" value="1"/>
</dbReference>
<comment type="similarity">
    <text evidence="1">Belongs to the 'phage' integrase family.</text>
</comment>
<evidence type="ECO:0000259" key="6">
    <source>
        <dbReference type="Pfam" id="PF20172"/>
    </source>
</evidence>
<sequence length="583" mass="65884">MSTVKVTGHPRLYRRGARYYHRAAIPQDIQSTYPKAEETFSLNTSNYQEALRLVRKAAVEVDRKFDKHRRWLSAQAKPLDKLTDEQIEHLANLYHASLLDEDEDIRTEGIFEEEPGEPGTDWERWDFDEYAEEIDDSLAHTRHFYARGKADAFFKDEAEDVLSREGVELTLSPDSPSWRPLVRAIQAAYIRAGKDQQARNEGEVVPTPTVSSQASQSAISEPGISSGVLLSAVVSEWMAEKSPGWSQKTINDHRTTIDRFITVAGDKPLDAYAKADGRAFKSTLMKLPSNWTKQKELMGLRVDRAAERANELGMAPMSAKNVNKLIGYAAAFWNWAAKQYDECPPNPLNGLKVTIKKTAREERDPFTLSELQAIFKAPVFTGCKSLHFWKQPGSLVPRNSGMYWAPLIGLFTGSRLQEILQLYVSDVKKVDGIDIIDINVDGEDKKLKNPGSRRQTPVHPELKRLGFLEHVQKMRQQGNKRVFPDMRMGSDGYYSSVYSKRFISLLVNLKVKREQNAFHSLRHNFEDACRNSGISKDVMNALQGHSEAGMSGRYGAGYSLDVLNEAMCQLEYKGLDLSHLYGS</sequence>
<feature type="domain" description="Tyr recombinase" evidence="5">
    <location>
        <begin position="410"/>
        <end position="554"/>
    </location>
</feature>
<dbReference type="InterPro" id="IPR046668">
    <property type="entry name" value="DUF6538"/>
</dbReference>
<dbReference type="Proteomes" id="UP001321125">
    <property type="component" value="Unassembled WGS sequence"/>
</dbReference>
<accession>A0ABT4IRP9</accession>
<dbReference type="PANTHER" id="PTHR30349">
    <property type="entry name" value="PHAGE INTEGRASE-RELATED"/>
    <property type="match status" value="1"/>
</dbReference>
<evidence type="ECO:0000256" key="4">
    <source>
        <dbReference type="ARBA" id="ARBA00023172"/>
    </source>
</evidence>
<dbReference type="SUPFAM" id="SSF56349">
    <property type="entry name" value="DNA breaking-rejoining enzymes"/>
    <property type="match status" value="1"/>
</dbReference>
<protein>
    <submittedName>
        <fullName evidence="7">Site-specific integrase</fullName>
    </submittedName>
</protein>
<reference evidence="7 8" key="1">
    <citation type="submission" date="2022-02" db="EMBL/GenBank/DDBJ databases">
        <title>Study of halophilic communities from a Mexican lake.</title>
        <authorList>
            <person name="Hernandez-Soto L.M."/>
            <person name="Martinez-Abarca F."/>
            <person name="Ramirez-Saad H.C."/>
            <person name="Aguirre-Garrido J.F."/>
        </authorList>
    </citation>
    <scope>NUCLEOTIDE SEQUENCE [LARGE SCALE GENOMIC DNA]</scope>
    <source>
        <strain evidence="7 8">Hjan13</strain>
    </source>
</reference>
<evidence type="ECO:0000313" key="8">
    <source>
        <dbReference type="Proteomes" id="UP001321125"/>
    </source>
</evidence>
<dbReference type="InterPro" id="IPR013762">
    <property type="entry name" value="Integrase-like_cat_sf"/>
</dbReference>
<feature type="domain" description="DUF6538" evidence="6">
    <location>
        <begin position="12"/>
        <end position="70"/>
    </location>
</feature>
<dbReference type="Pfam" id="PF20172">
    <property type="entry name" value="DUF6538"/>
    <property type="match status" value="1"/>
</dbReference>
<dbReference type="PANTHER" id="PTHR30349:SF41">
    <property type="entry name" value="INTEGRASE_RECOMBINASE PROTEIN MJ0367-RELATED"/>
    <property type="match status" value="1"/>
</dbReference>
<comment type="caution">
    <text evidence="7">The sequence shown here is derived from an EMBL/GenBank/DDBJ whole genome shotgun (WGS) entry which is preliminary data.</text>
</comment>
<evidence type="ECO:0000259" key="5">
    <source>
        <dbReference type="Pfam" id="PF00589"/>
    </source>
</evidence>